<gene>
    <name evidence="1" type="ORF">IAA16_00330</name>
</gene>
<comment type="caution">
    <text evidence="1">The sequence shown here is derived from an EMBL/GenBank/DDBJ whole genome shotgun (WGS) entry which is preliminary data.</text>
</comment>
<protein>
    <submittedName>
        <fullName evidence="1">DUF192 domain-containing protein</fullName>
    </submittedName>
</protein>
<accession>A0A9E2KZY5</accession>
<dbReference type="Gene3D" id="2.60.120.1140">
    <property type="entry name" value="Protein of unknown function DUF192"/>
    <property type="match status" value="1"/>
</dbReference>
<reference evidence="1" key="1">
    <citation type="journal article" date="2021" name="PeerJ">
        <title>Extensive microbial diversity within the chicken gut microbiome revealed by metagenomics and culture.</title>
        <authorList>
            <person name="Gilroy R."/>
            <person name="Ravi A."/>
            <person name="Getino M."/>
            <person name="Pursley I."/>
            <person name="Horton D.L."/>
            <person name="Alikhan N.F."/>
            <person name="Baker D."/>
            <person name="Gharbi K."/>
            <person name="Hall N."/>
            <person name="Watson M."/>
            <person name="Adriaenssens E.M."/>
            <person name="Foster-Nyarko E."/>
            <person name="Jarju S."/>
            <person name="Secka A."/>
            <person name="Antonio M."/>
            <person name="Oren A."/>
            <person name="Chaudhuri R.R."/>
            <person name="La Ragione R."/>
            <person name="Hildebrand F."/>
            <person name="Pallen M.J."/>
        </authorList>
    </citation>
    <scope>NUCLEOTIDE SEQUENCE</scope>
    <source>
        <strain evidence="1">Gambia15-2214</strain>
    </source>
</reference>
<dbReference type="PANTHER" id="PTHR37953:SF1">
    <property type="entry name" value="UPF0127 PROTEIN MJ1496"/>
    <property type="match status" value="1"/>
</dbReference>
<dbReference type="AlphaFoldDB" id="A0A9E2KZY5"/>
<evidence type="ECO:0000313" key="2">
    <source>
        <dbReference type="Proteomes" id="UP000823914"/>
    </source>
</evidence>
<dbReference type="Proteomes" id="UP000823914">
    <property type="component" value="Unassembled WGS sequence"/>
</dbReference>
<name>A0A9E2KZY5_9SPIR</name>
<dbReference type="InterPro" id="IPR038695">
    <property type="entry name" value="Saro_0823-like_sf"/>
</dbReference>
<dbReference type="Pfam" id="PF02643">
    <property type="entry name" value="DUF192"/>
    <property type="match status" value="1"/>
</dbReference>
<evidence type="ECO:0000313" key="1">
    <source>
        <dbReference type="EMBL" id="MBU3848993.1"/>
    </source>
</evidence>
<sequence length="148" mass="16617">MFFLWSFFLLGSTFVSCKEGSSLATMDLVIERAAGGQVTLTAEVADTDESRSRGYMERKEIPFGTGMIFIFDKDQQLSFWMKNTPHPLSIAYIDSRGVIREIYDMTPFSLSSCVSSVSVRYALEVPQGWFEEENISVGDKVIIPGKTE</sequence>
<organism evidence="1 2">
    <name type="scientific">Candidatus Treponema excrementipullorum</name>
    <dbReference type="NCBI Taxonomy" id="2838768"/>
    <lineage>
        <taxon>Bacteria</taxon>
        <taxon>Pseudomonadati</taxon>
        <taxon>Spirochaetota</taxon>
        <taxon>Spirochaetia</taxon>
        <taxon>Spirochaetales</taxon>
        <taxon>Treponemataceae</taxon>
        <taxon>Treponema</taxon>
    </lineage>
</organism>
<proteinExistence type="predicted"/>
<dbReference type="InterPro" id="IPR003795">
    <property type="entry name" value="DUF192"/>
</dbReference>
<reference evidence="1" key="2">
    <citation type="submission" date="2021-04" db="EMBL/GenBank/DDBJ databases">
        <authorList>
            <person name="Gilroy R."/>
        </authorList>
    </citation>
    <scope>NUCLEOTIDE SEQUENCE</scope>
    <source>
        <strain evidence="1">Gambia15-2214</strain>
    </source>
</reference>
<dbReference type="PANTHER" id="PTHR37953">
    <property type="entry name" value="UPF0127 PROTEIN MJ1496"/>
    <property type="match status" value="1"/>
</dbReference>
<dbReference type="EMBL" id="JAHLFV010000007">
    <property type="protein sequence ID" value="MBU3848993.1"/>
    <property type="molecule type" value="Genomic_DNA"/>
</dbReference>